<protein>
    <submittedName>
        <fullName evidence="2">Endonuclease</fullName>
    </submittedName>
</protein>
<dbReference type="Pfam" id="PF19580">
    <property type="entry name" value="Exo_endo_phos_3"/>
    <property type="match status" value="1"/>
</dbReference>
<keyword evidence="2" id="KW-0540">Nuclease</keyword>
<name>A0A1S7P759_9HYPH</name>
<accession>A0A1S7P759</accession>
<evidence type="ECO:0000313" key="3">
    <source>
        <dbReference type="Proteomes" id="UP000191988"/>
    </source>
</evidence>
<dbReference type="Proteomes" id="UP000191988">
    <property type="component" value="Unassembled WGS sequence"/>
</dbReference>
<dbReference type="InterPro" id="IPR005135">
    <property type="entry name" value="Endo/exonuclease/phosphatase"/>
</dbReference>
<sequence>MRLAVYNVENLFDRAKAMNLGSWEEGKPVLERFAALNQLLGQVEYSDADKVAIGRLVIELGMEQSDTGPFVILRRNRGGLLKRPTTGGVVVVADGRADWVGSLELRDEPVNEHAMRNTARAMVDLEADVLGIVEVESRPVLSAFNREILPAIGGTPFRHVMVIDGNDERGIDVGMMTRKGYPIGAMHSHVDDCTPNGEAIFSRDCPEYEITTPAGARLIVMVNHLKSKGYGGKAKSDAKRKAQAKRIAEIYEKLIERGVEYVAVIGDFNDTPESDPLEPLLGGTSLKDIFKHDAFDDGGYPGTYGGCTASNKIDYILLSPALFAKVKDGGVFRKGMWPGVRPKKWESYDEVKRQEDAASDHAALWVDLDI</sequence>
<dbReference type="Gene3D" id="3.60.10.10">
    <property type="entry name" value="Endonuclease/exonuclease/phosphatase"/>
    <property type="match status" value="1"/>
</dbReference>
<dbReference type="RefSeq" id="WP_046801588.1">
    <property type="nucleotide sequence ID" value="NZ_LT009723.1"/>
</dbReference>
<reference evidence="3" key="1">
    <citation type="submission" date="2016-01" db="EMBL/GenBank/DDBJ databases">
        <authorList>
            <person name="Regsiter A."/>
            <person name="william w."/>
        </authorList>
    </citation>
    <scope>NUCLEOTIDE SEQUENCE [LARGE SCALE GENOMIC DNA]</scope>
    <source>
        <strain evidence="3">CFBP 6623</strain>
    </source>
</reference>
<dbReference type="GO" id="GO:0004519">
    <property type="term" value="F:endonuclease activity"/>
    <property type="evidence" value="ECO:0007669"/>
    <property type="project" value="UniProtKB-KW"/>
</dbReference>
<dbReference type="EMBL" id="FBWK01000012">
    <property type="protein sequence ID" value="CUX17023.1"/>
    <property type="molecule type" value="Genomic_DNA"/>
</dbReference>
<keyword evidence="2" id="KW-0378">Hydrolase</keyword>
<dbReference type="AlphaFoldDB" id="A0A1S7P759"/>
<keyword evidence="2" id="KW-0255">Endonuclease</keyword>
<dbReference type="PANTHER" id="PTHR42834">
    <property type="entry name" value="ENDONUCLEASE/EXONUCLEASE/PHOSPHATASE FAMILY PROTEIN (AFU_ORTHOLOGUE AFUA_3G09210)"/>
    <property type="match status" value="1"/>
</dbReference>
<organism evidence="2 3">
    <name type="scientific">Agrobacterium tomkonis CFBP 6623</name>
    <dbReference type="NCBI Taxonomy" id="1183432"/>
    <lineage>
        <taxon>Bacteria</taxon>
        <taxon>Pseudomonadati</taxon>
        <taxon>Pseudomonadota</taxon>
        <taxon>Alphaproteobacteria</taxon>
        <taxon>Hyphomicrobiales</taxon>
        <taxon>Rhizobiaceae</taxon>
        <taxon>Rhizobium/Agrobacterium group</taxon>
        <taxon>Agrobacterium</taxon>
        <taxon>Agrobacterium tumefaciens complex</taxon>
    </lineage>
</organism>
<dbReference type="STRING" id="1183432.AGR3A_Cc20221"/>
<dbReference type="SUPFAM" id="SSF56219">
    <property type="entry name" value="DNase I-like"/>
    <property type="match status" value="1"/>
</dbReference>
<gene>
    <name evidence="2" type="ORF">AGR3A_Cc20221</name>
</gene>
<evidence type="ECO:0000259" key="1">
    <source>
        <dbReference type="Pfam" id="PF19580"/>
    </source>
</evidence>
<feature type="domain" description="Endonuclease/exonuclease/phosphatase" evidence="1">
    <location>
        <begin position="124"/>
        <end position="285"/>
    </location>
</feature>
<keyword evidence="3" id="KW-1185">Reference proteome</keyword>
<evidence type="ECO:0000313" key="2">
    <source>
        <dbReference type="EMBL" id="CUX17023.1"/>
    </source>
</evidence>
<dbReference type="PANTHER" id="PTHR42834:SF1">
    <property type="entry name" value="ENDONUCLEASE_EXONUCLEASE_PHOSPHATASE FAMILY PROTEIN (AFU_ORTHOLOGUE AFUA_3G09210)"/>
    <property type="match status" value="1"/>
</dbReference>
<dbReference type="InterPro" id="IPR036691">
    <property type="entry name" value="Endo/exonu/phosph_ase_sf"/>
</dbReference>
<proteinExistence type="predicted"/>